<feature type="transmembrane region" description="Helical" evidence="7">
    <location>
        <begin position="337"/>
        <end position="354"/>
    </location>
</feature>
<comment type="caution">
    <text evidence="9">The sequence shown here is derived from an EMBL/GenBank/DDBJ whole genome shotgun (WGS) entry which is preliminary data.</text>
</comment>
<feature type="transmembrane region" description="Helical" evidence="7">
    <location>
        <begin position="442"/>
        <end position="462"/>
    </location>
</feature>
<feature type="transmembrane region" description="Helical" evidence="7">
    <location>
        <begin position="302"/>
        <end position="325"/>
    </location>
</feature>
<evidence type="ECO:0000256" key="1">
    <source>
        <dbReference type="ARBA" id="ARBA00004651"/>
    </source>
</evidence>
<dbReference type="Gene3D" id="1.20.1250.20">
    <property type="entry name" value="MFS general substrate transporter like domains"/>
    <property type="match status" value="1"/>
</dbReference>
<keyword evidence="4 7" id="KW-0812">Transmembrane</keyword>
<feature type="domain" description="Major facilitator superfamily (MFS) profile" evidence="8">
    <location>
        <begin position="16"/>
        <end position="466"/>
    </location>
</feature>
<dbReference type="Gene3D" id="1.20.1720.10">
    <property type="entry name" value="Multidrug resistance protein D"/>
    <property type="match status" value="1"/>
</dbReference>
<dbReference type="InterPro" id="IPR036259">
    <property type="entry name" value="MFS_trans_sf"/>
</dbReference>
<keyword evidence="2" id="KW-0813">Transport</keyword>
<protein>
    <submittedName>
        <fullName evidence="9">EmrB/QacA subfamily drug resistance transporter</fullName>
    </submittedName>
</protein>
<feature type="transmembrane region" description="Helical" evidence="7">
    <location>
        <begin position="141"/>
        <end position="159"/>
    </location>
</feature>
<dbReference type="PANTHER" id="PTHR42718:SF46">
    <property type="entry name" value="BLR6921 PROTEIN"/>
    <property type="match status" value="1"/>
</dbReference>
<evidence type="ECO:0000313" key="10">
    <source>
        <dbReference type="Proteomes" id="UP000572680"/>
    </source>
</evidence>
<keyword evidence="5 7" id="KW-1133">Transmembrane helix</keyword>
<feature type="transmembrane region" description="Helical" evidence="7">
    <location>
        <begin position="366"/>
        <end position="386"/>
    </location>
</feature>
<dbReference type="SUPFAM" id="SSF103473">
    <property type="entry name" value="MFS general substrate transporter"/>
    <property type="match status" value="1"/>
</dbReference>
<gene>
    <name evidence="9" type="ORF">HNR61_007285</name>
</gene>
<evidence type="ECO:0000256" key="4">
    <source>
        <dbReference type="ARBA" id="ARBA00022692"/>
    </source>
</evidence>
<evidence type="ECO:0000256" key="7">
    <source>
        <dbReference type="SAM" id="Phobius"/>
    </source>
</evidence>
<evidence type="ECO:0000256" key="6">
    <source>
        <dbReference type="ARBA" id="ARBA00023136"/>
    </source>
</evidence>
<dbReference type="EMBL" id="JACJIA010000012">
    <property type="protein sequence ID" value="MBA8955609.1"/>
    <property type="molecule type" value="Genomic_DNA"/>
</dbReference>
<dbReference type="Proteomes" id="UP000572680">
    <property type="component" value="Unassembled WGS sequence"/>
</dbReference>
<feature type="transmembrane region" description="Helical" evidence="7">
    <location>
        <begin position="171"/>
        <end position="191"/>
    </location>
</feature>
<feature type="transmembrane region" description="Helical" evidence="7">
    <location>
        <begin position="14"/>
        <end position="40"/>
    </location>
</feature>
<keyword evidence="6 7" id="KW-0472">Membrane</keyword>
<comment type="subcellular location">
    <subcellularLocation>
        <location evidence="1">Cell membrane</location>
        <topology evidence="1">Multi-pass membrane protein</topology>
    </subcellularLocation>
</comment>
<evidence type="ECO:0000256" key="3">
    <source>
        <dbReference type="ARBA" id="ARBA00022475"/>
    </source>
</evidence>
<evidence type="ECO:0000256" key="5">
    <source>
        <dbReference type="ARBA" id="ARBA00022989"/>
    </source>
</evidence>
<name>A0A7W3LWI1_ACTNM</name>
<dbReference type="Pfam" id="PF07690">
    <property type="entry name" value="MFS_1"/>
    <property type="match status" value="1"/>
</dbReference>
<dbReference type="AlphaFoldDB" id="A0A7W3LWI1"/>
<proteinExistence type="predicted"/>
<keyword evidence="10" id="KW-1185">Reference proteome</keyword>
<sequence>MSSPSTSSWLRSRWFALAVLCAGSLMIILDGSIVTVALPAIQADLGFSPSGLSWTVNAYLIAFGGLLLLAGRLGDLVGRRRMLVTGLAVFTAASVLCGVAWEPWVLLAARFAQGVGGAMASAVSLGMIITLFTEPGERARAIGAFAFTGAAGASVGQVLGGVLTDTLGWNWVFYINLPIGALAIAFALVSLENDRGLGLRRGADALGAVLVTAGVMAGVYTIVQAEHAGWASARTLTLGALSVALLAAFVARQATAATPLLPLRVLRSRNVWGANLIQMLMLAALMSFQILIALYMQNVLKYSASATGSALLPAAVAIGAVSLVVSARLIARFGERAVLVAGLVLLLAARLLLLRLPVEGTFLVDLLPAMLLSGGFGLAMPALTGLGMSGARAEDAGVASGLFNTTQQIGGALGVAALTTVAATRTEALGGTAEALNSGYRLGFGIGGILLVAALVLSVAVLRTPRPARRGTETAEAPVPAA</sequence>
<keyword evidence="3" id="KW-1003">Cell membrane</keyword>
<feature type="transmembrane region" description="Helical" evidence="7">
    <location>
        <begin position="272"/>
        <end position="296"/>
    </location>
</feature>
<dbReference type="PROSITE" id="PS50850">
    <property type="entry name" value="MFS"/>
    <property type="match status" value="1"/>
</dbReference>
<dbReference type="PANTHER" id="PTHR42718">
    <property type="entry name" value="MAJOR FACILITATOR SUPERFAMILY MULTIDRUG TRANSPORTER MFSC"/>
    <property type="match status" value="1"/>
</dbReference>
<evidence type="ECO:0000256" key="2">
    <source>
        <dbReference type="ARBA" id="ARBA00022448"/>
    </source>
</evidence>
<dbReference type="CDD" id="cd17321">
    <property type="entry name" value="MFS_MMR_MDR_like"/>
    <property type="match status" value="1"/>
</dbReference>
<feature type="transmembrane region" description="Helical" evidence="7">
    <location>
        <begin position="229"/>
        <end position="251"/>
    </location>
</feature>
<evidence type="ECO:0000259" key="8">
    <source>
        <dbReference type="PROSITE" id="PS50850"/>
    </source>
</evidence>
<dbReference type="InterPro" id="IPR011701">
    <property type="entry name" value="MFS"/>
</dbReference>
<dbReference type="GO" id="GO:0005886">
    <property type="term" value="C:plasma membrane"/>
    <property type="evidence" value="ECO:0007669"/>
    <property type="project" value="UniProtKB-SubCell"/>
</dbReference>
<feature type="transmembrane region" description="Helical" evidence="7">
    <location>
        <begin position="203"/>
        <end position="223"/>
    </location>
</feature>
<feature type="transmembrane region" description="Helical" evidence="7">
    <location>
        <begin position="398"/>
        <end position="422"/>
    </location>
</feature>
<feature type="transmembrane region" description="Helical" evidence="7">
    <location>
        <begin position="107"/>
        <end position="129"/>
    </location>
</feature>
<feature type="transmembrane region" description="Helical" evidence="7">
    <location>
        <begin position="52"/>
        <end position="70"/>
    </location>
</feature>
<evidence type="ECO:0000313" key="9">
    <source>
        <dbReference type="EMBL" id="MBA8955609.1"/>
    </source>
</evidence>
<feature type="transmembrane region" description="Helical" evidence="7">
    <location>
        <begin position="82"/>
        <end position="101"/>
    </location>
</feature>
<dbReference type="RefSeq" id="WP_182847588.1">
    <property type="nucleotide sequence ID" value="NZ_BAAALP010000058.1"/>
</dbReference>
<reference evidence="9 10" key="1">
    <citation type="submission" date="2020-08" db="EMBL/GenBank/DDBJ databases">
        <title>Genomic Encyclopedia of Type Strains, Phase IV (KMG-IV): sequencing the most valuable type-strain genomes for metagenomic binning, comparative biology and taxonomic classification.</title>
        <authorList>
            <person name="Goeker M."/>
        </authorList>
    </citation>
    <scope>NUCLEOTIDE SEQUENCE [LARGE SCALE GENOMIC DNA]</scope>
    <source>
        <strain evidence="9 10">DSM 44197</strain>
    </source>
</reference>
<organism evidence="9 10">
    <name type="scientific">Actinomadura namibiensis</name>
    <dbReference type="NCBI Taxonomy" id="182080"/>
    <lineage>
        <taxon>Bacteria</taxon>
        <taxon>Bacillati</taxon>
        <taxon>Actinomycetota</taxon>
        <taxon>Actinomycetes</taxon>
        <taxon>Streptosporangiales</taxon>
        <taxon>Thermomonosporaceae</taxon>
        <taxon>Actinomadura</taxon>
    </lineage>
</organism>
<accession>A0A7W3LWI1</accession>
<dbReference type="GO" id="GO:0022857">
    <property type="term" value="F:transmembrane transporter activity"/>
    <property type="evidence" value="ECO:0007669"/>
    <property type="project" value="InterPro"/>
</dbReference>
<dbReference type="InterPro" id="IPR020846">
    <property type="entry name" value="MFS_dom"/>
</dbReference>